<protein>
    <submittedName>
        <fullName evidence="2">Uncharacterized protein</fullName>
    </submittedName>
</protein>
<comment type="caution">
    <text evidence="2">The sequence shown here is derived from an EMBL/GenBank/DDBJ whole genome shotgun (WGS) entry which is preliminary data.</text>
</comment>
<keyword evidence="1" id="KW-0732">Signal</keyword>
<dbReference type="Proteomes" id="UP000186364">
    <property type="component" value="Unassembled WGS sequence"/>
</dbReference>
<accession>A0A1Q9ARG1</accession>
<dbReference type="OrthoDB" id="7889051at2"/>
<dbReference type="EMBL" id="MKIP01000059">
    <property type="protein sequence ID" value="OLP57969.1"/>
    <property type="molecule type" value="Genomic_DNA"/>
</dbReference>
<feature type="signal peptide" evidence="1">
    <location>
        <begin position="1"/>
        <end position="23"/>
    </location>
</feature>
<sequence length="168" mass="17756">MRGTIMTAAATLFLGLSGAPAMAAEEDFLPSLAGRWSGGGTVTTRIGTPPVRVSCNFTSTANASALSLSGQCRGLLVVRRQVSADLNRQGGRYAGTYIGPSGRPAALSGGRKGDTLDFAVRWSREINGDRDARMTIRKTGAKGLVLRTLDRDPKTGRTVTTSEIRLTR</sequence>
<dbReference type="RefSeq" id="WP_075629875.1">
    <property type="nucleotide sequence ID" value="NZ_FOAM01000007.1"/>
</dbReference>
<name>A0A1Q9ARG1_9HYPH</name>
<reference evidence="2 3" key="1">
    <citation type="submission" date="2016-09" db="EMBL/GenBank/DDBJ databases">
        <title>Rhizobium sp. nov., a novel species isolated from the rice rhizosphere.</title>
        <authorList>
            <person name="Zhao J."/>
            <person name="Zhang X."/>
        </authorList>
    </citation>
    <scope>NUCLEOTIDE SEQUENCE [LARGE SCALE GENOMIC DNA]</scope>
    <source>
        <strain evidence="2 3">1.7048</strain>
    </source>
</reference>
<evidence type="ECO:0000313" key="3">
    <source>
        <dbReference type="Proteomes" id="UP000186364"/>
    </source>
</evidence>
<proteinExistence type="predicted"/>
<dbReference type="AlphaFoldDB" id="A0A1Q9ARG1"/>
<keyword evidence="3" id="KW-1185">Reference proteome</keyword>
<gene>
    <name evidence="2" type="ORF">BJF93_14150</name>
</gene>
<evidence type="ECO:0000256" key="1">
    <source>
        <dbReference type="SAM" id="SignalP"/>
    </source>
</evidence>
<evidence type="ECO:0000313" key="2">
    <source>
        <dbReference type="EMBL" id="OLP57969.1"/>
    </source>
</evidence>
<feature type="chain" id="PRO_5010246982" evidence="1">
    <location>
        <begin position="24"/>
        <end position="168"/>
    </location>
</feature>
<organism evidence="2 3">
    <name type="scientific">Xaviernesmea oryzae</name>
    <dbReference type="NCBI Taxonomy" id="464029"/>
    <lineage>
        <taxon>Bacteria</taxon>
        <taxon>Pseudomonadati</taxon>
        <taxon>Pseudomonadota</taxon>
        <taxon>Alphaproteobacteria</taxon>
        <taxon>Hyphomicrobiales</taxon>
        <taxon>Rhizobiaceae</taxon>
        <taxon>Rhizobium/Agrobacterium group</taxon>
        <taxon>Xaviernesmea</taxon>
    </lineage>
</organism>